<dbReference type="GO" id="GO:0003677">
    <property type="term" value="F:DNA binding"/>
    <property type="evidence" value="ECO:0007669"/>
    <property type="project" value="InterPro"/>
</dbReference>
<dbReference type="AlphaFoldDB" id="A0A2H0W5M6"/>
<feature type="domain" description="Heat-inducible transcription repressor HrcA C-terminal" evidence="5">
    <location>
        <begin position="72"/>
        <end position="217"/>
    </location>
</feature>
<comment type="caution">
    <text evidence="6">The sequence shown here is derived from an EMBL/GenBank/DDBJ whole genome shotgun (WGS) entry which is preliminary data.</text>
</comment>
<dbReference type="Proteomes" id="UP000229056">
    <property type="component" value="Unassembled WGS sequence"/>
</dbReference>
<gene>
    <name evidence="6" type="ORF">COT80_03985</name>
</gene>
<dbReference type="GO" id="GO:0045892">
    <property type="term" value="P:negative regulation of DNA-templated transcription"/>
    <property type="evidence" value="ECO:0007669"/>
    <property type="project" value="TreeGrafter"/>
</dbReference>
<evidence type="ECO:0000256" key="4">
    <source>
        <dbReference type="ARBA" id="ARBA00023163"/>
    </source>
</evidence>
<dbReference type="InterPro" id="IPR021153">
    <property type="entry name" value="HrcA_C"/>
</dbReference>
<evidence type="ECO:0000256" key="2">
    <source>
        <dbReference type="ARBA" id="ARBA00023015"/>
    </source>
</evidence>
<dbReference type="Pfam" id="PF01628">
    <property type="entry name" value="HrcA"/>
    <property type="match status" value="1"/>
</dbReference>
<evidence type="ECO:0000259" key="5">
    <source>
        <dbReference type="Pfam" id="PF01628"/>
    </source>
</evidence>
<keyword evidence="4" id="KW-0804">Transcription</keyword>
<dbReference type="Gene3D" id="3.30.450.40">
    <property type="match status" value="1"/>
</dbReference>
<keyword evidence="1" id="KW-0678">Repressor</keyword>
<dbReference type="Gene3D" id="1.10.10.10">
    <property type="entry name" value="Winged helix-like DNA-binding domain superfamily/Winged helix DNA-binding domain"/>
    <property type="match status" value="1"/>
</dbReference>
<evidence type="ECO:0000256" key="3">
    <source>
        <dbReference type="ARBA" id="ARBA00023016"/>
    </source>
</evidence>
<dbReference type="EMBL" id="PEZY01000012">
    <property type="protein sequence ID" value="PIS05901.1"/>
    <property type="molecule type" value="Genomic_DNA"/>
</dbReference>
<dbReference type="InterPro" id="IPR036388">
    <property type="entry name" value="WH-like_DNA-bd_sf"/>
</dbReference>
<name>A0A2H0W5M6_9BACT</name>
<dbReference type="InterPro" id="IPR036390">
    <property type="entry name" value="WH_DNA-bd_sf"/>
</dbReference>
<sequence length="230" mass="25486">MNSNERQSNLLKIVIEEYVDSASPVASSLIVSKYFKDLSSATIRNDMAELEKQGLIAQPHTSAGRIPTVSGYREYLNGLSTGNNLTKSEMNKLARVESENLKTRTKNIARMIAKISDSAVFVSFGEDEFFYTGISNLFSQPEFAEMDYLHTMSEAIDHMDEAIKLMSGQLEVGEIQTLIGQDNPFGSVTSVVVSKCEIDGQISLIGILGPNRMDYRKCLGLVEYFSKLLS</sequence>
<reference evidence="7" key="1">
    <citation type="submission" date="2017-09" db="EMBL/GenBank/DDBJ databases">
        <title>Depth-based differentiation of microbial function through sediment-hosted aquifers and enrichment of novel symbionts in the deep terrestrial subsurface.</title>
        <authorList>
            <person name="Probst A.J."/>
            <person name="Ladd B."/>
            <person name="Jarett J.K."/>
            <person name="Geller-Mcgrath D.E."/>
            <person name="Sieber C.M.K."/>
            <person name="Emerson J.B."/>
            <person name="Anantharaman K."/>
            <person name="Thomas B.C."/>
            <person name="Malmstrom R."/>
            <person name="Stieglmeier M."/>
            <person name="Klingl A."/>
            <person name="Woyke T."/>
            <person name="Ryan C.M."/>
            <person name="Banfield J.F."/>
        </authorList>
    </citation>
    <scope>NUCLEOTIDE SEQUENCE [LARGE SCALE GENOMIC DNA]</scope>
</reference>
<keyword evidence="2" id="KW-0805">Transcription regulation</keyword>
<keyword evidence="3" id="KW-0346">Stress response</keyword>
<dbReference type="SUPFAM" id="SSF55781">
    <property type="entry name" value="GAF domain-like"/>
    <property type="match status" value="1"/>
</dbReference>
<evidence type="ECO:0000313" key="6">
    <source>
        <dbReference type="EMBL" id="PIS05901.1"/>
    </source>
</evidence>
<dbReference type="SUPFAM" id="SSF46785">
    <property type="entry name" value="Winged helix' DNA-binding domain"/>
    <property type="match status" value="1"/>
</dbReference>
<accession>A0A2H0W5M6</accession>
<protein>
    <recommendedName>
        <fullName evidence="5">Heat-inducible transcription repressor HrcA C-terminal domain-containing protein</fullName>
    </recommendedName>
</protein>
<evidence type="ECO:0000313" key="7">
    <source>
        <dbReference type="Proteomes" id="UP000229056"/>
    </source>
</evidence>
<dbReference type="InterPro" id="IPR002571">
    <property type="entry name" value="HrcA"/>
</dbReference>
<dbReference type="PANTHER" id="PTHR34824">
    <property type="entry name" value="HEAT-INDUCIBLE TRANSCRIPTION REPRESSOR HRCA"/>
    <property type="match status" value="1"/>
</dbReference>
<organism evidence="6 7">
    <name type="scientific">Candidatus Buchananbacteria bacterium CG10_big_fil_rev_8_21_14_0_10_33_19</name>
    <dbReference type="NCBI Taxonomy" id="1974525"/>
    <lineage>
        <taxon>Bacteria</taxon>
        <taxon>Candidatus Buchananiibacteriota</taxon>
    </lineage>
</organism>
<dbReference type="PANTHER" id="PTHR34824:SF1">
    <property type="entry name" value="HEAT-INDUCIBLE TRANSCRIPTION REPRESSOR HRCA"/>
    <property type="match status" value="1"/>
</dbReference>
<dbReference type="InterPro" id="IPR029016">
    <property type="entry name" value="GAF-like_dom_sf"/>
</dbReference>
<proteinExistence type="predicted"/>
<evidence type="ECO:0000256" key="1">
    <source>
        <dbReference type="ARBA" id="ARBA00022491"/>
    </source>
</evidence>